<feature type="compositionally biased region" description="Polar residues" evidence="7">
    <location>
        <begin position="20"/>
        <end position="39"/>
    </location>
</feature>
<dbReference type="KEGG" id="muo:115469223"/>
<dbReference type="CTD" id="10865"/>
<feature type="region of interest" description="Disordered" evidence="7">
    <location>
        <begin position="218"/>
        <end position="250"/>
    </location>
</feature>
<comment type="subcellular location">
    <subcellularLocation>
        <location evidence="1">Nucleus</location>
    </subcellularLocation>
</comment>
<evidence type="ECO:0000256" key="3">
    <source>
        <dbReference type="ARBA" id="ARBA00023125"/>
    </source>
</evidence>
<dbReference type="InterPro" id="IPR001606">
    <property type="entry name" value="ARID_dom"/>
</dbReference>
<evidence type="ECO:0000259" key="8">
    <source>
        <dbReference type="PROSITE" id="PS51011"/>
    </source>
</evidence>
<dbReference type="FunCoup" id="A0A6P7XY65">
    <property type="interactions" value="1191"/>
</dbReference>
<dbReference type="SMART" id="SM01014">
    <property type="entry name" value="ARID"/>
    <property type="match status" value="1"/>
</dbReference>
<dbReference type="GO" id="GO:0000976">
    <property type="term" value="F:transcription cis-regulatory region binding"/>
    <property type="evidence" value="ECO:0007669"/>
    <property type="project" value="TreeGrafter"/>
</dbReference>
<dbReference type="SUPFAM" id="SSF46774">
    <property type="entry name" value="ARID-like"/>
    <property type="match status" value="1"/>
</dbReference>
<accession>A0A6P7XY65</accession>
<evidence type="ECO:0000256" key="7">
    <source>
        <dbReference type="SAM" id="MobiDB-lite"/>
    </source>
</evidence>
<dbReference type="GO" id="GO:0005634">
    <property type="term" value="C:nucleus"/>
    <property type="evidence" value="ECO:0007669"/>
    <property type="project" value="UniProtKB-SubCell"/>
</dbReference>
<feature type="region of interest" description="Disordered" evidence="7">
    <location>
        <begin position="284"/>
        <end position="316"/>
    </location>
</feature>
<gene>
    <name evidence="10" type="primary">ARID5A</name>
</gene>
<dbReference type="CDD" id="cd16884">
    <property type="entry name" value="ARID_ARID5A"/>
    <property type="match status" value="1"/>
</dbReference>
<keyword evidence="5" id="KW-0804">Transcription</keyword>
<keyword evidence="2" id="KW-0805">Transcription regulation</keyword>
<dbReference type="InParanoid" id="A0A6P7XY65"/>
<dbReference type="PANTHER" id="PTHR13964">
    <property type="entry name" value="RBP-RELATED"/>
    <property type="match status" value="1"/>
</dbReference>
<evidence type="ECO:0000256" key="1">
    <source>
        <dbReference type="ARBA" id="ARBA00004123"/>
    </source>
</evidence>
<dbReference type="InterPro" id="IPR051232">
    <property type="entry name" value="ARID/SWI1_ChromRemod"/>
</dbReference>
<evidence type="ECO:0000313" key="10">
    <source>
        <dbReference type="RefSeq" id="XP_030057513.1"/>
    </source>
</evidence>
<evidence type="ECO:0000313" key="9">
    <source>
        <dbReference type="Proteomes" id="UP000515156"/>
    </source>
</evidence>
<feature type="compositionally biased region" description="Low complexity" evidence="7">
    <location>
        <begin position="46"/>
        <end position="57"/>
    </location>
</feature>
<dbReference type="GeneID" id="115469223"/>
<feature type="compositionally biased region" description="Basic and acidic residues" evidence="7">
    <location>
        <begin position="58"/>
        <end position="77"/>
    </location>
</feature>
<proteinExistence type="predicted"/>
<feature type="region of interest" description="Disordered" evidence="7">
    <location>
        <begin position="1"/>
        <end position="77"/>
    </location>
</feature>
<dbReference type="Proteomes" id="UP000515156">
    <property type="component" value="Chromosome 4"/>
</dbReference>
<reference evidence="10" key="1">
    <citation type="submission" date="2025-08" db="UniProtKB">
        <authorList>
            <consortium name="RefSeq"/>
        </authorList>
    </citation>
    <scope>IDENTIFICATION</scope>
</reference>
<dbReference type="SMART" id="SM00501">
    <property type="entry name" value="BRIGHT"/>
    <property type="match status" value="1"/>
</dbReference>
<dbReference type="GO" id="GO:0006357">
    <property type="term" value="P:regulation of transcription by RNA polymerase II"/>
    <property type="evidence" value="ECO:0007669"/>
    <property type="project" value="TreeGrafter"/>
</dbReference>
<keyword evidence="3" id="KW-0238">DNA-binding</keyword>
<evidence type="ECO:0000256" key="4">
    <source>
        <dbReference type="ARBA" id="ARBA00023159"/>
    </source>
</evidence>
<keyword evidence="4" id="KW-0010">Activator</keyword>
<keyword evidence="9" id="KW-1185">Reference proteome</keyword>
<dbReference type="AlphaFoldDB" id="A0A6P7XY65"/>
<feature type="compositionally biased region" description="Polar residues" evidence="7">
    <location>
        <begin position="349"/>
        <end position="364"/>
    </location>
</feature>
<dbReference type="InterPro" id="IPR036431">
    <property type="entry name" value="ARID_dom_sf"/>
</dbReference>
<feature type="compositionally biased region" description="Basic and acidic residues" evidence="7">
    <location>
        <begin position="218"/>
        <end position="227"/>
    </location>
</feature>
<dbReference type="Gene3D" id="1.10.150.60">
    <property type="entry name" value="ARID DNA-binding domain"/>
    <property type="match status" value="1"/>
</dbReference>
<dbReference type="PROSITE" id="PS51011">
    <property type="entry name" value="ARID"/>
    <property type="match status" value="1"/>
</dbReference>
<name>A0A6P7XY65_9AMPH</name>
<organism evidence="9 10">
    <name type="scientific">Microcaecilia unicolor</name>
    <dbReference type="NCBI Taxonomy" id="1415580"/>
    <lineage>
        <taxon>Eukaryota</taxon>
        <taxon>Metazoa</taxon>
        <taxon>Chordata</taxon>
        <taxon>Craniata</taxon>
        <taxon>Vertebrata</taxon>
        <taxon>Euteleostomi</taxon>
        <taxon>Amphibia</taxon>
        <taxon>Gymnophiona</taxon>
        <taxon>Siphonopidae</taxon>
        <taxon>Microcaecilia</taxon>
    </lineage>
</organism>
<evidence type="ECO:0000256" key="6">
    <source>
        <dbReference type="ARBA" id="ARBA00023242"/>
    </source>
</evidence>
<protein>
    <submittedName>
        <fullName evidence="10">AT-rich interactive domain-containing protein 5A isoform X1</fullName>
    </submittedName>
</protein>
<feature type="region of interest" description="Disordered" evidence="7">
    <location>
        <begin position="417"/>
        <end position="463"/>
    </location>
</feature>
<dbReference type="PANTHER" id="PTHR13964:SF25">
    <property type="entry name" value="AT-RICH INTERACTIVE DOMAIN-CONTAINING PROTEIN 5A"/>
    <property type="match status" value="1"/>
</dbReference>
<feature type="region of interest" description="Disordered" evidence="7">
    <location>
        <begin position="337"/>
        <end position="364"/>
    </location>
</feature>
<evidence type="ECO:0000256" key="5">
    <source>
        <dbReference type="ARBA" id="ARBA00023163"/>
    </source>
</evidence>
<feature type="domain" description="ARID" evidence="8">
    <location>
        <begin position="76"/>
        <end position="168"/>
    </location>
</feature>
<dbReference type="RefSeq" id="XP_030057513.1">
    <property type="nucleotide sequence ID" value="XM_030201653.1"/>
</dbReference>
<sequence length="686" mass="76396">MASHPKGRCQKQPPYDSMESLDSGNPKQKTAAPDSSTQEEVCYRDLQGQGSLESSSGLEKRPSKKKAEDKQLDHEREEEQTFLVNLYKFMKERNTPIERVPHLGFKQINLWRIHQAVENLGGYELVTGRRLWKNVYDKLGGSPGSTSAATCTRRHYERLVLPYIWYMKGENGKSLPPAKPRKQYRLCKEKGEEAREKNKKMRKEKICEQILVEKETHDSNLVAKEENQESNQQTSIKDKSTPYSQEPGKAHFCSSPQQLCSSLYAHGIMSPLAKKKLLAQASKAGNCGKHGSPGLEDQSAQGKEELPHTGSPSTILQATSPSAEECLRTVVSPSLPANVEPGLYAGKDPQNTNDRPCGNQSPSSPVFTGSFHAYRSDFYKPFACNPLDDPEAYAPAFRSFTELSVYRAPSKDMNYNSLSCHKETDSQRQTTEGHSQARRPVGSWNLDGSLPPACSSRSRESSPFLGVKGCWVPPITHLMRVLPKPSSQPSSPSTRKTSVVQPMFHKHVCSPPSPRKRCMEEMEPACRKKTRTASIFSKAMELKDKSDSGFSKSTQPLVNRPKPLVPGSTFPVVITPSALPQDMYKEHMMLSYPPYLSHTTNTLKNPSPELPSLPFRPFVLPPFSGHLLPTAAQSPAHSRPLATSLVPPPMACDSSLRHRLYPMSTWQIQPACVPLHRPIPQLNTSL</sequence>
<dbReference type="Pfam" id="PF01388">
    <property type="entry name" value="ARID"/>
    <property type="match status" value="1"/>
</dbReference>
<dbReference type="OrthoDB" id="1938591at2759"/>
<dbReference type="FunFam" id="1.10.150.60:FF:000004">
    <property type="entry name" value="AT-rich interactive domain-containing protein 5B"/>
    <property type="match status" value="1"/>
</dbReference>
<keyword evidence="6" id="KW-0539">Nucleus</keyword>
<evidence type="ECO:0000256" key="2">
    <source>
        <dbReference type="ARBA" id="ARBA00023015"/>
    </source>
</evidence>